<name>A0AA39JYP9_ARMTA</name>
<dbReference type="Proteomes" id="UP001175211">
    <property type="component" value="Unassembled WGS sequence"/>
</dbReference>
<dbReference type="GeneID" id="85357376"/>
<comment type="caution">
    <text evidence="2">The sequence shown here is derived from an EMBL/GenBank/DDBJ whole genome shotgun (WGS) entry which is preliminary data.</text>
</comment>
<evidence type="ECO:0000313" key="2">
    <source>
        <dbReference type="EMBL" id="KAK0451386.1"/>
    </source>
</evidence>
<dbReference type="RefSeq" id="XP_060327723.1">
    <property type="nucleotide sequence ID" value="XM_060473828.1"/>
</dbReference>
<accession>A0AA39JYP9</accession>
<feature type="compositionally biased region" description="Pro residues" evidence="1">
    <location>
        <begin position="255"/>
        <end position="264"/>
    </location>
</feature>
<proteinExistence type="predicted"/>
<feature type="region of interest" description="Disordered" evidence="1">
    <location>
        <begin position="193"/>
        <end position="292"/>
    </location>
</feature>
<feature type="non-terminal residue" evidence="2">
    <location>
        <position position="338"/>
    </location>
</feature>
<organism evidence="2 3">
    <name type="scientific">Armillaria tabescens</name>
    <name type="common">Ringless honey mushroom</name>
    <name type="synonym">Agaricus tabescens</name>
    <dbReference type="NCBI Taxonomy" id="1929756"/>
    <lineage>
        <taxon>Eukaryota</taxon>
        <taxon>Fungi</taxon>
        <taxon>Dikarya</taxon>
        <taxon>Basidiomycota</taxon>
        <taxon>Agaricomycotina</taxon>
        <taxon>Agaricomycetes</taxon>
        <taxon>Agaricomycetidae</taxon>
        <taxon>Agaricales</taxon>
        <taxon>Marasmiineae</taxon>
        <taxon>Physalacriaceae</taxon>
        <taxon>Desarmillaria</taxon>
    </lineage>
</organism>
<dbReference type="AlphaFoldDB" id="A0AA39JYP9"/>
<reference evidence="2" key="1">
    <citation type="submission" date="2023-06" db="EMBL/GenBank/DDBJ databases">
        <authorList>
            <consortium name="Lawrence Berkeley National Laboratory"/>
            <person name="Ahrendt S."/>
            <person name="Sahu N."/>
            <person name="Indic B."/>
            <person name="Wong-Bajracharya J."/>
            <person name="Merenyi Z."/>
            <person name="Ke H.-M."/>
            <person name="Monk M."/>
            <person name="Kocsube S."/>
            <person name="Drula E."/>
            <person name="Lipzen A."/>
            <person name="Balint B."/>
            <person name="Henrissat B."/>
            <person name="Andreopoulos B."/>
            <person name="Martin F.M."/>
            <person name="Harder C.B."/>
            <person name="Rigling D."/>
            <person name="Ford K.L."/>
            <person name="Foster G.D."/>
            <person name="Pangilinan J."/>
            <person name="Papanicolaou A."/>
            <person name="Barry K."/>
            <person name="LaButti K."/>
            <person name="Viragh M."/>
            <person name="Koriabine M."/>
            <person name="Yan M."/>
            <person name="Riley R."/>
            <person name="Champramary S."/>
            <person name="Plett K.L."/>
            <person name="Tsai I.J."/>
            <person name="Slot J."/>
            <person name="Sipos G."/>
            <person name="Plett J."/>
            <person name="Nagy L.G."/>
            <person name="Grigoriev I.V."/>
        </authorList>
    </citation>
    <scope>NUCLEOTIDE SEQUENCE</scope>
    <source>
        <strain evidence="2">CCBAS 213</strain>
    </source>
</reference>
<evidence type="ECO:0000256" key="1">
    <source>
        <dbReference type="SAM" id="MobiDB-lite"/>
    </source>
</evidence>
<sequence>MQPSALVQERLCTFIRTKLLHLAGDSAMFSSPIANHIDPPWGAAVVGPPGSEGPEPGVYAEIPWIRCGRSGITWPVIIACRSREDAEEINEILNPFVSLWHQESISDFLERLSQYDSWRDVCAMFDQPGASVWSVIHGNRCALYYDERHVIKTLNQNSSGYRTAYKFFSFHDAFVCHLTRADIVTNGTLVYRSTTAPSPRPPRGPLVAAPSGTPQSPPSTPSKSKSNQEETNEDYLGKTLSPPATPPRTHLLTPVSPPSTPSRPPVSILRAFPKAGQSSTSGRNDPKDSDMMPIPSLVLQYITIHNHPEDWVRHSLNVNDDRRAGRPTFYGASTRLCT</sequence>
<dbReference type="EMBL" id="JAUEPS010000033">
    <property type="protein sequence ID" value="KAK0451386.1"/>
    <property type="molecule type" value="Genomic_DNA"/>
</dbReference>
<evidence type="ECO:0000313" key="3">
    <source>
        <dbReference type="Proteomes" id="UP001175211"/>
    </source>
</evidence>
<protein>
    <submittedName>
        <fullName evidence="2">Uncharacterized protein</fullName>
    </submittedName>
</protein>
<gene>
    <name evidence="2" type="ORF">EV420DRAFT_1560715</name>
</gene>
<keyword evidence="3" id="KW-1185">Reference proteome</keyword>